<reference evidence="1" key="1">
    <citation type="submission" date="2020-05" db="UniProtKB">
        <authorList>
            <consortium name="EnsemblMetazoa"/>
        </authorList>
    </citation>
    <scope>IDENTIFICATION</scope>
    <source>
        <strain evidence="1">Yale</strain>
    </source>
</reference>
<evidence type="ECO:0000313" key="1">
    <source>
        <dbReference type="EnsemblMetazoa" id="GMOY001463-PA"/>
    </source>
</evidence>
<keyword evidence="2" id="KW-1185">Reference proteome</keyword>
<dbReference type="VEuPathDB" id="VectorBase:GMOY001463"/>
<dbReference type="EnsemblMetazoa" id="GMOY001463-RA">
    <property type="protein sequence ID" value="GMOY001463-PA"/>
    <property type="gene ID" value="GMOY001463"/>
</dbReference>
<protein>
    <submittedName>
        <fullName evidence="1">Uncharacterized protein</fullName>
    </submittedName>
</protein>
<dbReference type="Proteomes" id="UP000092444">
    <property type="component" value="Unassembled WGS sequence"/>
</dbReference>
<dbReference type="AlphaFoldDB" id="A0A1B0FD04"/>
<accession>A0A1B0FD04</accession>
<sequence>MSMYISNIHSFIKTACTRLLDCIYIYISFRIYTHTNENSHLQTNSKTHLPRHISLTTHMHTY</sequence>
<name>A0A1B0FD04_GLOMM</name>
<evidence type="ECO:0000313" key="2">
    <source>
        <dbReference type="Proteomes" id="UP000092444"/>
    </source>
</evidence>
<proteinExistence type="predicted"/>
<dbReference type="EMBL" id="CCAG010010374">
    <property type="status" value="NOT_ANNOTATED_CDS"/>
    <property type="molecule type" value="Genomic_DNA"/>
</dbReference>
<organism evidence="1 2">
    <name type="scientific">Glossina morsitans morsitans</name>
    <name type="common">Savannah tsetse fly</name>
    <dbReference type="NCBI Taxonomy" id="37546"/>
    <lineage>
        <taxon>Eukaryota</taxon>
        <taxon>Metazoa</taxon>
        <taxon>Ecdysozoa</taxon>
        <taxon>Arthropoda</taxon>
        <taxon>Hexapoda</taxon>
        <taxon>Insecta</taxon>
        <taxon>Pterygota</taxon>
        <taxon>Neoptera</taxon>
        <taxon>Endopterygota</taxon>
        <taxon>Diptera</taxon>
        <taxon>Brachycera</taxon>
        <taxon>Muscomorpha</taxon>
        <taxon>Hippoboscoidea</taxon>
        <taxon>Glossinidae</taxon>
        <taxon>Glossina</taxon>
    </lineage>
</organism>